<dbReference type="AlphaFoldDB" id="A0AAN8MDC9"/>
<dbReference type="EMBL" id="JAGTTL010000003">
    <property type="protein sequence ID" value="KAK6324473.1"/>
    <property type="molecule type" value="Genomic_DNA"/>
</dbReference>
<sequence>MDRPNGDPRVQCGGTSPTSTVVSQNSIRSIDRPITFRDRTTSPYSRPLGAVSPTPSQLSLRSDHSMDRPITFTNGDLSGKQERMLSPCLSMKSDWSMYSPINFGKDAR</sequence>
<evidence type="ECO:0000313" key="3">
    <source>
        <dbReference type="Proteomes" id="UP001356427"/>
    </source>
</evidence>
<accession>A0AAN8MDC9</accession>
<comment type="caution">
    <text evidence="2">The sequence shown here is derived from an EMBL/GenBank/DDBJ whole genome shotgun (WGS) entry which is preliminary data.</text>
</comment>
<keyword evidence="3" id="KW-1185">Reference proteome</keyword>
<feature type="region of interest" description="Disordered" evidence="1">
    <location>
        <begin position="1"/>
        <end position="79"/>
    </location>
</feature>
<protein>
    <submittedName>
        <fullName evidence="2">Uncharacterized protein</fullName>
    </submittedName>
</protein>
<organism evidence="2 3">
    <name type="scientific">Coregonus suidteri</name>
    <dbReference type="NCBI Taxonomy" id="861788"/>
    <lineage>
        <taxon>Eukaryota</taxon>
        <taxon>Metazoa</taxon>
        <taxon>Chordata</taxon>
        <taxon>Craniata</taxon>
        <taxon>Vertebrata</taxon>
        <taxon>Euteleostomi</taxon>
        <taxon>Actinopterygii</taxon>
        <taxon>Neopterygii</taxon>
        <taxon>Teleostei</taxon>
        <taxon>Protacanthopterygii</taxon>
        <taxon>Salmoniformes</taxon>
        <taxon>Salmonidae</taxon>
        <taxon>Coregoninae</taxon>
        <taxon>Coregonus</taxon>
    </lineage>
</organism>
<feature type="compositionally biased region" description="Polar residues" evidence="1">
    <location>
        <begin position="13"/>
        <end position="28"/>
    </location>
</feature>
<dbReference type="Proteomes" id="UP001356427">
    <property type="component" value="Unassembled WGS sequence"/>
</dbReference>
<gene>
    <name evidence="2" type="ORF">J4Q44_G00038150</name>
</gene>
<reference evidence="2 3" key="1">
    <citation type="submission" date="2021-04" db="EMBL/GenBank/DDBJ databases">
        <authorList>
            <person name="De Guttry C."/>
            <person name="Zahm M."/>
            <person name="Klopp C."/>
            <person name="Cabau C."/>
            <person name="Louis A."/>
            <person name="Berthelot C."/>
            <person name="Parey E."/>
            <person name="Roest Crollius H."/>
            <person name="Montfort J."/>
            <person name="Robinson-Rechavi M."/>
            <person name="Bucao C."/>
            <person name="Bouchez O."/>
            <person name="Gislard M."/>
            <person name="Lluch J."/>
            <person name="Milhes M."/>
            <person name="Lampietro C."/>
            <person name="Lopez Roques C."/>
            <person name="Donnadieu C."/>
            <person name="Braasch I."/>
            <person name="Desvignes T."/>
            <person name="Postlethwait J."/>
            <person name="Bobe J."/>
            <person name="Wedekind C."/>
            <person name="Guiguen Y."/>
        </authorList>
    </citation>
    <scope>NUCLEOTIDE SEQUENCE [LARGE SCALE GENOMIC DNA]</scope>
    <source>
        <strain evidence="2">Cs_M1</strain>
        <tissue evidence="2">Blood</tissue>
    </source>
</reference>
<feature type="compositionally biased region" description="Basic and acidic residues" evidence="1">
    <location>
        <begin position="29"/>
        <end position="40"/>
    </location>
</feature>
<name>A0AAN8MDC9_9TELE</name>
<evidence type="ECO:0000313" key="2">
    <source>
        <dbReference type="EMBL" id="KAK6324473.1"/>
    </source>
</evidence>
<proteinExistence type="predicted"/>
<evidence type="ECO:0000256" key="1">
    <source>
        <dbReference type="SAM" id="MobiDB-lite"/>
    </source>
</evidence>